<evidence type="ECO:0000313" key="2">
    <source>
        <dbReference type="EMBL" id="VAW25948.1"/>
    </source>
</evidence>
<evidence type="ECO:0000256" key="1">
    <source>
        <dbReference type="SAM" id="Phobius"/>
    </source>
</evidence>
<gene>
    <name evidence="2" type="ORF">MNBD_BACTEROID06-311</name>
</gene>
<dbReference type="AlphaFoldDB" id="A0A3B0U6I1"/>
<accession>A0A3B0U6I1</accession>
<feature type="transmembrane region" description="Helical" evidence="1">
    <location>
        <begin position="36"/>
        <end position="58"/>
    </location>
</feature>
<proteinExistence type="predicted"/>
<keyword evidence="1" id="KW-1133">Transmembrane helix</keyword>
<keyword evidence="1" id="KW-0812">Transmembrane</keyword>
<feature type="transmembrane region" description="Helical" evidence="1">
    <location>
        <begin position="64"/>
        <end position="84"/>
    </location>
</feature>
<organism evidence="2">
    <name type="scientific">hydrothermal vent metagenome</name>
    <dbReference type="NCBI Taxonomy" id="652676"/>
    <lineage>
        <taxon>unclassified sequences</taxon>
        <taxon>metagenomes</taxon>
        <taxon>ecological metagenomes</taxon>
    </lineage>
</organism>
<dbReference type="EMBL" id="UOES01000041">
    <property type="protein sequence ID" value="VAW25948.1"/>
    <property type="molecule type" value="Genomic_DNA"/>
</dbReference>
<keyword evidence="1" id="KW-0472">Membrane</keyword>
<sequence length="142" mass="16425">MCKNWIKNELLRGRSIEKFKDDYPSQDKFNTKCNSYVVKVSLAVFFLEILGWLIGSFFLVETDVLQIIELIFVSLMVLWVALLISVSKRRGVPAICSKCQNIMCCYQYTDEVRRHDLNGIVYLCHNCNIKFIDARPSACVIC</sequence>
<reference evidence="2" key="1">
    <citation type="submission" date="2018-06" db="EMBL/GenBank/DDBJ databases">
        <authorList>
            <person name="Zhirakovskaya E."/>
        </authorList>
    </citation>
    <scope>NUCLEOTIDE SEQUENCE</scope>
</reference>
<protein>
    <submittedName>
        <fullName evidence="2">Uncharacterized protein</fullName>
    </submittedName>
</protein>
<name>A0A3B0U6I1_9ZZZZ</name>